<gene>
    <name evidence="2" type="ORF">EV420DRAFT_1640180</name>
</gene>
<dbReference type="Pfam" id="PF03663">
    <property type="entry name" value="Glyco_hydro_76"/>
    <property type="match status" value="1"/>
</dbReference>
<dbReference type="InterPro" id="IPR008928">
    <property type="entry name" value="6-hairpin_glycosidase_sf"/>
</dbReference>
<proteinExistence type="predicted"/>
<evidence type="ECO:0000313" key="3">
    <source>
        <dbReference type="Proteomes" id="UP001175211"/>
    </source>
</evidence>
<feature type="signal peptide" evidence="1">
    <location>
        <begin position="1"/>
        <end position="16"/>
    </location>
</feature>
<keyword evidence="1" id="KW-0732">Signal</keyword>
<sequence>MWIPVVFIIASGAALAQDLTPSVSWKPNITSSKDESISVASAALEKALGYGMNYGYAAARSYTAHQDPDFLDLAVTSWTSARRYTISKEQAASGIVEAVSVIDDYNWSFHELRLTATLAGGTYRMIDFDALGLSGTASGAFLVVSALLAEATSNQTYLDAAIESTNFIQSHLLNPSDIVLASISSQSNNPCSIQPVTYSYDSGIFIEGLAILGDITHNASTETLLRSTIVATTTNPLWQGLDGIVTTTEPGGLFIMRALAALYERNTTSSDLRDYIKEYVGVQYNAVVEQARATDGSNIYGLPWTGPPNTSFSGVN</sequence>
<accession>A0AA39TS08</accession>
<evidence type="ECO:0000313" key="2">
    <source>
        <dbReference type="EMBL" id="KAK0461879.1"/>
    </source>
</evidence>
<dbReference type="Gene3D" id="1.50.10.20">
    <property type="match status" value="1"/>
</dbReference>
<feature type="chain" id="PRO_5041371146" evidence="1">
    <location>
        <begin position="17"/>
        <end position="316"/>
    </location>
</feature>
<dbReference type="AlphaFoldDB" id="A0AA39TS08"/>
<comment type="caution">
    <text evidence="2">The sequence shown here is derived from an EMBL/GenBank/DDBJ whole genome shotgun (WGS) entry which is preliminary data.</text>
</comment>
<keyword evidence="3" id="KW-1185">Reference proteome</keyword>
<dbReference type="GeneID" id="85360616"/>
<organism evidence="2 3">
    <name type="scientific">Armillaria tabescens</name>
    <name type="common">Ringless honey mushroom</name>
    <name type="synonym">Agaricus tabescens</name>
    <dbReference type="NCBI Taxonomy" id="1929756"/>
    <lineage>
        <taxon>Eukaryota</taxon>
        <taxon>Fungi</taxon>
        <taxon>Dikarya</taxon>
        <taxon>Basidiomycota</taxon>
        <taxon>Agaricomycotina</taxon>
        <taxon>Agaricomycetes</taxon>
        <taxon>Agaricomycetidae</taxon>
        <taxon>Agaricales</taxon>
        <taxon>Marasmiineae</taxon>
        <taxon>Physalacriaceae</taxon>
        <taxon>Desarmillaria</taxon>
    </lineage>
</organism>
<dbReference type="SUPFAM" id="SSF48208">
    <property type="entry name" value="Six-hairpin glycosidases"/>
    <property type="match status" value="1"/>
</dbReference>
<reference evidence="2" key="1">
    <citation type="submission" date="2023-06" db="EMBL/GenBank/DDBJ databases">
        <authorList>
            <consortium name="Lawrence Berkeley National Laboratory"/>
            <person name="Ahrendt S."/>
            <person name="Sahu N."/>
            <person name="Indic B."/>
            <person name="Wong-Bajracharya J."/>
            <person name="Merenyi Z."/>
            <person name="Ke H.-M."/>
            <person name="Monk M."/>
            <person name="Kocsube S."/>
            <person name="Drula E."/>
            <person name="Lipzen A."/>
            <person name="Balint B."/>
            <person name="Henrissat B."/>
            <person name="Andreopoulos B."/>
            <person name="Martin F.M."/>
            <person name="Harder C.B."/>
            <person name="Rigling D."/>
            <person name="Ford K.L."/>
            <person name="Foster G.D."/>
            <person name="Pangilinan J."/>
            <person name="Papanicolaou A."/>
            <person name="Barry K."/>
            <person name="LaButti K."/>
            <person name="Viragh M."/>
            <person name="Koriabine M."/>
            <person name="Yan M."/>
            <person name="Riley R."/>
            <person name="Champramary S."/>
            <person name="Plett K.L."/>
            <person name="Tsai I.J."/>
            <person name="Slot J."/>
            <person name="Sipos G."/>
            <person name="Plett J."/>
            <person name="Nagy L.G."/>
            <person name="Grigoriev I.V."/>
        </authorList>
    </citation>
    <scope>NUCLEOTIDE SEQUENCE</scope>
    <source>
        <strain evidence="2">CCBAS 213</strain>
    </source>
</reference>
<evidence type="ECO:0000256" key="1">
    <source>
        <dbReference type="SAM" id="SignalP"/>
    </source>
</evidence>
<dbReference type="EMBL" id="JAUEPS010000010">
    <property type="protein sequence ID" value="KAK0461879.1"/>
    <property type="molecule type" value="Genomic_DNA"/>
</dbReference>
<dbReference type="InterPro" id="IPR005198">
    <property type="entry name" value="Glyco_hydro_76"/>
</dbReference>
<dbReference type="Proteomes" id="UP001175211">
    <property type="component" value="Unassembled WGS sequence"/>
</dbReference>
<dbReference type="RefSeq" id="XP_060333617.1">
    <property type="nucleotide sequence ID" value="XM_060477068.1"/>
</dbReference>
<name>A0AA39TS08_ARMTA</name>
<protein>
    <submittedName>
        <fullName evidence="2">Uncharacterized protein</fullName>
    </submittedName>
</protein>
<dbReference type="GO" id="GO:0005975">
    <property type="term" value="P:carbohydrate metabolic process"/>
    <property type="evidence" value="ECO:0007669"/>
    <property type="project" value="InterPro"/>
</dbReference>